<dbReference type="AlphaFoldDB" id="A0A8H2WR72"/>
<name>A0A8H2WR72_9AGAM</name>
<dbReference type="SUPFAM" id="SSF58104">
    <property type="entry name" value="Methyl-accepting chemotaxis protein (MCP) signaling domain"/>
    <property type="match status" value="1"/>
</dbReference>
<proteinExistence type="predicted"/>
<comment type="caution">
    <text evidence="1">The sequence shown here is derived from an EMBL/GenBank/DDBJ whole genome shotgun (WGS) entry which is preliminary data.</text>
</comment>
<protein>
    <submittedName>
        <fullName evidence="1">Uncharacterized protein</fullName>
    </submittedName>
</protein>
<evidence type="ECO:0000313" key="1">
    <source>
        <dbReference type="EMBL" id="CAE6397443.1"/>
    </source>
</evidence>
<evidence type="ECO:0000313" key="2">
    <source>
        <dbReference type="Proteomes" id="UP000663841"/>
    </source>
</evidence>
<gene>
    <name evidence="1" type="ORF">RDB_LOCUS3724</name>
</gene>
<accession>A0A8H2WR72</accession>
<dbReference type="Gene3D" id="1.10.287.950">
    <property type="entry name" value="Methyl-accepting chemotaxis protein"/>
    <property type="match status" value="1"/>
</dbReference>
<dbReference type="Proteomes" id="UP000663841">
    <property type="component" value="Unassembled WGS sequence"/>
</dbReference>
<dbReference type="EMBL" id="CAJMWW010000012">
    <property type="protein sequence ID" value="CAE6397443.1"/>
    <property type="molecule type" value="Genomic_DNA"/>
</dbReference>
<organism evidence="1 2">
    <name type="scientific">Rhizoctonia solani</name>
    <dbReference type="NCBI Taxonomy" id="456999"/>
    <lineage>
        <taxon>Eukaryota</taxon>
        <taxon>Fungi</taxon>
        <taxon>Dikarya</taxon>
        <taxon>Basidiomycota</taxon>
        <taxon>Agaricomycotina</taxon>
        <taxon>Agaricomycetes</taxon>
        <taxon>Cantharellales</taxon>
        <taxon>Ceratobasidiaceae</taxon>
        <taxon>Rhizoctonia</taxon>
    </lineage>
</organism>
<sequence length="460" mass="51628">MLGGPFDQTTPPELPPFLKNVCDLKPIQGAPSDEEIIGIHAVVRVANKAADIQGVGDPTLLPQLLGHLFDVQMAKYQSKYSGAMFPENSTYTPPPLPVHITVQLGPVAGAPSEEEIGKVHEAIRSYQQFAHAPSLFDPRVDMELHQHLFDIQMARHRQRARNQVRVPTNLSSTAAQETNVAEENMNNAGTGDNATQPHGRTRPVNDASVHEAIERSNRLAEQTNQLAERANILIEQSNRISERANQLLERANTPVEQPNTLAERFNGLFEQLNQHMEESNRLTKESMQPVEKLGDILRNMNRVLVRVQHAIVRFPMIENGSYFFICVKDDQCLYVPDGAEDGNRRTPLQGMPSGIDNPALILIQSLGDNRYRLSPARFPDRVIAAHRNNDRKILVLAGPEEREVYYTEWAIDVNDNDQYELRACDGSGNEYWTSPGEGREIDLQASQGIPSQQWEFQKVD</sequence>
<reference evidence="1" key="1">
    <citation type="submission" date="2021-01" db="EMBL/GenBank/DDBJ databases">
        <authorList>
            <person name="Kaushik A."/>
        </authorList>
    </citation>
    <scope>NUCLEOTIDE SEQUENCE</scope>
    <source>
        <strain evidence="1">AG3-T5</strain>
    </source>
</reference>